<protein>
    <submittedName>
        <fullName evidence="3">Toxin co-regulated pilus biosynthesis Q family protein</fullName>
    </submittedName>
</protein>
<dbReference type="EMBL" id="JAHPMX010000030">
    <property type="protein sequence ID" value="MBU9360511.1"/>
    <property type="molecule type" value="Genomic_DNA"/>
</dbReference>
<feature type="domain" description="Toxin co-regulated pilus biosynthesis protein Q C-terminal" evidence="2">
    <location>
        <begin position="80"/>
        <end position="145"/>
    </location>
</feature>
<dbReference type="AlphaFoldDB" id="A0AAP2MRP4"/>
<dbReference type="InterPro" id="IPR018927">
    <property type="entry name" value="Pilus_synth_Q_C"/>
</dbReference>
<evidence type="ECO:0000313" key="3">
    <source>
        <dbReference type="EMBL" id="MBU9360511.1"/>
    </source>
</evidence>
<feature type="chain" id="PRO_5042985966" evidence="1">
    <location>
        <begin position="22"/>
        <end position="168"/>
    </location>
</feature>
<proteinExistence type="predicted"/>
<evidence type="ECO:0000259" key="2">
    <source>
        <dbReference type="Pfam" id="PF10671"/>
    </source>
</evidence>
<evidence type="ECO:0000256" key="1">
    <source>
        <dbReference type="SAM" id="SignalP"/>
    </source>
</evidence>
<dbReference type="Proteomes" id="UP001196915">
    <property type="component" value="Unassembled WGS sequence"/>
</dbReference>
<dbReference type="Pfam" id="PF10671">
    <property type="entry name" value="TcpQ"/>
    <property type="match status" value="1"/>
</dbReference>
<organism evidence="3 4">
    <name type="scientific">Burkholderia multivorans</name>
    <dbReference type="NCBI Taxonomy" id="87883"/>
    <lineage>
        <taxon>Bacteria</taxon>
        <taxon>Pseudomonadati</taxon>
        <taxon>Pseudomonadota</taxon>
        <taxon>Betaproteobacteria</taxon>
        <taxon>Burkholderiales</taxon>
        <taxon>Burkholderiaceae</taxon>
        <taxon>Burkholderia</taxon>
        <taxon>Burkholderia cepacia complex</taxon>
    </lineage>
</organism>
<comment type="caution">
    <text evidence="3">The sequence shown here is derived from an EMBL/GenBank/DDBJ whole genome shotgun (WGS) entry which is preliminary data.</text>
</comment>
<gene>
    <name evidence="3" type="ORF">KTE52_29745</name>
</gene>
<name>A0AAP2MRP4_9BURK</name>
<keyword evidence="1" id="KW-0732">Signal</keyword>
<dbReference type="PROSITE" id="PS51257">
    <property type="entry name" value="PROKAR_LIPOPROTEIN"/>
    <property type="match status" value="1"/>
</dbReference>
<evidence type="ECO:0000313" key="4">
    <source>
        <dbReference type="Proteomes" id="UP001196915"/>
    </source>
</evidence>
<accession>A0AAP2MRP4</accession>
<feature type="signal peptide" evidence="1">
    <location>
        <begin position="1"/>
        <end position="21"/>
    </location>
</feature>
<sequence>MTGRAAVGRAVLLSLSTLAMSACGAPTYHAIGLQDASIPATEVVLVGDAYFKPLKSKRRSAGANDATGLEAQVPAPDGGFELKAADGTLSVALKRWVEAEGGTLRWESPIEVPITADSRLPGPLTEAMSAVLHAMNDAGYPLTVAQVPGRKTWIVLDSPRDQPKKETK</sequence>
<reference evidence="3" key="1">
    <citation type="submission" date="2021-06" db="EMBL/GenBank/DDBJ databases">
        <title>A collection of bacterial strains from the Burkholderia cepacia Research Laboratory and Repository.</title>
        <authorList>
            <person name="Lipuma J."/>
            <person name="Spilker T."/>
        </authorList>
    </citation>
    <scope>NUCLEOTIDE SEQUENCE</scope>
    <source>
        <strain evidence="3">AU37435</strain>
    </source>
</reference>
<dbReference type="RefSeq" id="WP_217085017.1">
    <property type="nucleotide sequence ID" value="NZ_JAHPMX010000030.1"/>
</dbReference>